<evidence type="ECO:0000313" key="3">
    <source>
        <dbReference type="Proteomes" id="UP000246352"/>
    </source>
</evidence>
<dbReference type="Proteomes" id="UP000246352">
    <property type="component" value="Unassembled WGS sequence"/>
</dbReference>
<comment type="caution">
    <text evidence="2">The sequence shown here is derived from an EMBL/GenBank/DDBJ whole genome shotgun (WGS) entry which is preliminary data.</text>
</comment>
<proteinExistence type="predicted"/>
<dbReference type="AlphaFoldDB" id="A0A317PNY3"/>
<name>A0A317PNY3_9HYPH</name>
<dbReference type="InterPro" id="IPR011979">
    <property type="entry name" value="Antitox_Xre"/>
</dbReference>
<organism evidence="2 3">
    <name type="scientific">Hoeflea marina</name>
    <dbReference type="NCBI Taxonomy" id="274592"/>
    <lineage>
        <taxon>Bacteria</taxon>
        <taxon>Pseudomonadati</taxon>
        <taxon>Pseudomonadota</taxon>
        <taxon>Alphaproteobacteria</taxon>
        <taxon>Hyphomicrobiales</taxon>
        <taxon>Rhizobiaceae</taxon>
        <taxon>Hoeflea</taxon>
    </lineage>
</organism>
<gene>
    <name evidence="2" type="ORF">DFR52_102962</name>
</gene>
<dbReference type="RefSeq" id="WP_110031982.1">
    <property type="nucleotide sequence ID" value="NZ_QGTR01000002.1"/>
</dbReference>
<dbReference type="EMBL" id="QGTR01000002">
    <property type="protein sequence ID" value="PWW02293.1"/>
    <property type="molecule type" value="Genomic_DNA"/>
</dbReference>
<dbReference type="Pfam" id="PF09722">
    <property type="entry name" value="Xre_MbcA_ParS_C"/>
    <property type="match status" value="1"/>
</dbReference>
<protein>
    <submittedName>
        <fullName evidence="2">Putative toxin-antitoxin system antitoxin component (TIGR02293 family)</fullName>
    </submittedName>
</protein>
<evidence type="ECO:0000259" key="1">
    <source>
        <dbReference type="Pfam" id="PF09722"/>
    </source>
</evidence>
<dbReference type="OrthoDB" id="7349803at2"/>
<keyword evidence="3" id="KW-1185">Reference proteome</keyword>
<accession>A0A317PNY3</accession>
<feature type="domain" description="Antitoxin Xre/MbcA/ParS-like toxin-binding" evidence="1">
    <location>
        <begin position="108"/>
        <end position="153"/>
    </location>
</feature>
<sequence>MSLIESYGGTGGGMATSQPARIGALLGLDAPTQLDDVGLAARVAEGLLPASADALGRFVGMPFVLGSLIPEATLRRARKGSKPLSRQMSERLYEVSRVIDAAGLSFHGDGEAMTRFLERPHALLGGRSPLDMAQSSSAGADAVMNLIRRADAGVAL</sequence>
<dbReference type="NCBIfam" id="TIGR02293">
    <property type="entry name" value="TAS_TIGR02293"/>
    <property type="match status" value="1"/>
</dbReference>
<evidence type="ECO:0000313" key="2">
    <source>
        <dbReference type="EMBL" id="PWW02293.1"/>
    </source>
</evidence>
<dbReference type="InterPro" id="IPR024467">
    <property type="entry name" value="Xre/MbcA/ParS-like_toxin-bd"/>
</dbReference>
<reference evidence="2 3" key="1">
    <citation type="submission" date="2018-05" db="EMBL/GenBank/DDBJ databases">
        <title>Genomic Encyclopedia of Type Strains, Phase IV (KMG-IV): sequencing the most valuable type-strain genomes for metagenomic binning, comparative biology and taxonomic classification.</title>
        <authorList>
            <person name="Goeker M."/>
        </authorList>
    </citation>
    <scope>NUCLEOTIDE SEQUENCE [LARGE SCALE GENOMIC DNA]</scope>
    <source>
        <strain evidence="2 3">DSM 16791</strain>
    </source>
</reference>